<dbReference type="EMBL" id="CP003167">
    <property type="protein sequence ID" value="AGB03617.1"/>
    <property type="molecule type" value="Genomic_DNA"/>
</dbReference>
<keyword evidence="10" id="KW-1185">Reference proteome</keyword>
<dbReference type="RefSeq" id="WP_015286579.1">
    <property type="nucleotide sequence ID" value="NC_019943.1"/>
</dbReference>
<feature type="domain" description="Rubredoxin-like" evidence="8">
    <location>
        <begin position="143"/>
        <end position="205"/>
    </location>
</feature>
<keyword evidence="4 6" id="KW-0249">Electron transport</keyword>
<dbReference type="Gene3D" id="2.20.28.10">
    <property type="match status" value="2"/>
</dbReference>
<comment type="function">
    <text evidence="1">Rubredoxin is a small nonheme, iron protein lacking acid-labile sulfide. Its single Fe, chelated to 4 Cys, functions as an electron acceptor and may also stabilize the conformation of the molecule.</text>
</comment>
<dbReference type="PROSITE" id="PS50903">
    <property type="entry name" value="RUBREDOXIN_LIKE"/>
    <property type="match status" value="2"/>
</dbReference>
<dbReference type="AlphaFoldDB" id="L0HFU7"/>
<dbReference type="eggNOG" id="arCOG04391">
    <property type="taxonomic scope" value="Archaea"/>
</dbReference>
<evidence type="ECO:0000256" key="3">
    <source>
        <dbReference type="ARBA" id="ARBA00022723"/>
    </source>
</evidence>
<dbReference type="GO" id="GO:0009055">
    <property type="term" value="F:electron transfer activity"/>
    <property type="evidence" value="ECO:0007669"/>
    <property type="project" value="TreeGrafter"/>
</dbReference>
<gene>
    <name evidence="9" type="ordered locus">Metfor_2625</name>
</gene>
<name>L0HFU7_METFS</name>
<feature type="region of interest" description="Disordered" evidence="7">
    <location>
        <begin position="1"/>
        <end position="35"/>
    </location>
</feature>
<dbReference type="PRINTS" id="PR00163">
    <property type="entry name" value="RUBREDOXIN"/>
</dbReference>
<dbReference type="Proteomes" id="UP000010824">
    <property type="component" value="Chromosome"/>
</dbReference>
<dbReference type="GO" id="GO:0005506">
    <property type="term" value="F:iron ion binding"/>
    <property type="evidence" value="ECO:0007669"/>
    <property type="project" value="UniProtKB-UniRule"/>
</dbReference>
<dbReference type="HOGENOM" id="CLU_114815_0_0_2"/>
<dbReference type="InterPro" id="IPR024934">
    <property type="entry name" value="Rubredoxin-like_dom"/>
</dbReference>
<keyword evidence="2" id="KW-0813">Transport</keyword>
<keyword evidence="5 6" id="KW-0408">Iron</keyword>
<evidence type="ECO:0000259" key="8">
    <source>
        <dbReference type="PROSITE" id="PS50903"/>
    </source>
</evidence>
<dbReference type="SUPFAM" id="SSF57802">
    <property type="entry name" value="Rubredoxin-like"/>
    <property type="match status" value="2"/>
</dbReference>
<dbReference type="InterPro" id="IPR050526">
    <property type="entry name" value="Rubredoxin_ET"/>
</dbReference>
<dbReference type="GO" id="GO:0043448">
    <property type="term" value="P:alkane catabolic process"/>
    <property type="evidence" value="ECO:0007669"/>
    <property type="project" value="TreeGrafter"/>
</dbReference>
<dbReference type="PANTHER" id="PTHR47627:SF1">
    <property type="entry name" value="RUBREDOXIN-1-RELATED"/>
    <property type="match status" value="1"/>
</dbReference>
<sequence length="207" mass="22808">MAKTRKTGMKGGVKKAAKTVAAKRKTAARVTKKPVAAKKTLVKKTTAKTVAVKKKPAEKPGKMVAAKKTPVVKKSAKKPAAKGMTRYRCTLCGYIYSPLIGEPHNGIPRNTPFEDLPDTYVCPVCGQQGKGKIGKWGFEEWRPTRYICSMCNYVYDEKRGEPHRGIKPGTKFEDLPDDYACPVCALDPKISVQFGKVRKNGFEALMI</sequence>
<organism evidence="9 10">
    <name type="scientific">Methanoregula formicica (strain DSM 22288 / NBRC 105244 / SMSP)</name>
    <dbReference type="NCBI Taxonomy" id="593750"/>
    <lineage>
        <taxon>Archaea</taxon>
        <taxon>Methanobacteriati</taxon>
        <taxon>Methanobacteriota</taxon>
        <taxon>Stenosarchaea group</taxon>
        <taxon>Methanomicrobia</taxon>
        <taxon>Methanomicrobiales</taxon>
        <taxon>Methanoregulaceae</taxon>
        <taxon>Methanoregula</taxon>
    </lineage>
</organism>
<comment type="similarity">
    <text evidence="6">Belongs to the rubredoxin family.</text>
</comment>
<evidence type="ECO:0000256" key="6">
    <source>
        <dbReference type="RuleBase" id="RU003820"/>
    </source>
</evidence>
<dbReference type="KEGG" id="mfo:Metfor_2625"/>
<evidence type="ECO:0000313" key="9">
    <source>
        <dbReference type="EMBL" id="AGB03617.1"/>
    </source>
</evidence>
<evidence type="ECO:0000313" key="10">
    <source>
        <dbReference type="Proteomes" id="UP000010824"/>
    </source>
</evidence>
<evidence type="ECO:0000256" key="1">
    <source>
        <dbReference type="ARBA" id="ARBA00002360"/>
    </source>
</evidence>
<proteinExistence type="inferred from homology"/>
<dbReference type="CDD" id="cd00730">
    <property type="entry name" value="rubredoxin"/>
    <property type="match status" value="2"/>
</dbReference>
<dbReference type="PANTHER" id="PTHR47627">
    <property type="entry name" value="RUBREDOXIN"/>
    <property type="match status" value="1"/>
</dbReference>
<protein>
    <recommendedName>
        <fullName evidence="6">Rubredoxin</fullName>
    </recommendedName>
</protein>
<keyword evidence="3 6" id="KW-0479">Metal-binding</keyword>
<reference evidence="9 10" key="2">
    <citation type="journal article" date="2014" name="Genome Announc.">
        <title>Complete Genome Sequence of Methanoregula formicica SMSPT, a Mesophilic Hydrogenotrophic Methanogen Isolated from a Methanogenic Upflow Anaerobic Sludge Blanket Reactor.</title>
        <authorList>
            <person name="Yamamoto K."/>
            <person name="Tamaki H."/>
            <person name="Cadillo-Quiroz H."/>
            <person name="Imachi H."/>
            <person name="Kyrpides N."/>
            <person name="Woyke T."/>
            <person name="Goodwin L."/>
            <person name="Zinder S.H."/>
            <person name="Kamagata Y."/>
            <person name="Liu W.T."/>
        </authorList>
    </citation>
    <scope>NUCLEOTIDE SEQUENCE [LARGE SCALE GENOMIC DNA]</scope>
    <source>
        <strain evidence="10">DSM 22288 / NBRC 105244 / SMSP</strain>
    </source>
</reference>
<dbReference type="InterPro" id="IPR024935">
    <property type="entry name" value="Rubredoxin_dom"/>
</dbReference>
<evidence type="ECO:0000256" key="5">
    <source>
        <dbReference type="ARBA" id="ARBA00023004"/>
    </source>
</evidence>
<dbReference type="GeneID" id="87246371"/>
<evidence type="ECO:0000256" key="4">
    <source>
        <dbReference type="ARBA" id="ARBA00022982"/>
    </source>
</evidence>
<dbReference type="Pfam" id="PF00301">
    <property type="entry name" value="Rubredoxin"/>
    <property type="match status" value="2"/>
</dbReference>
<dbReference type="STRING" id="593750.Metfor_2625"/>
<feature type="domain" description="Rubredoxin-like" evidence="8">
    <location>
        <begin position="84"/>
        <end position="141"/>
    </location>
</feature>
<comment type="cofactor">
    <cofactor evidence="6">
        <name>Fe(3+)</name>
        <dbReference type="ChEBI" id="CHEBI:29034"/>
    </cofactor>
</comment>
<evidence type="ECO:0000256" key="2">
    <source>
        <dbReference type="ARBA" id="ARBA00022448"/>
    </source>
</evidence>
<accession>L0HFU7</accession>
<reference evidence="10" key="1">
    <citation type="submission" date="2011-12" db="EMBL/GenBank/DDBJ databases">
        <title>Complete sequence of Methanoregula formicicum SMSP.</title>
        <authorList>
            <person name="Lucas S."/>
            <person name="Han J."/>
            <person name="Lapidus A."/>
            <person name="Cheng J.-F."/>
            <person name="Goodwin L."/>
            <person name="Pitluck S."/>
            <person name="Peters L."/>
            <person name="Ovchinnikova G."/>
            <person name="Teshima H."/>
            <person name="Detter J.C."/>
            <person name="Han C."/>
            <person name="Tapia R."/>
            <person name="Land M."/>
            <person name="Hauser L."/>
            <person name="Kyrpides N."/>
            <person name="Ivanova N."/>
            <person name="Pagani I."/>
            <person name="Imachi H."/>
            <person name="Tamaki H."/>
            <person name="Sekiguchi Y."/>
            <person name="Kamagata Y."/>
            <person name="Cadillo-Quiroz H."/>
            <person name="Zinder S."/>
            <person name="Liu W.-T."/>
            <person name="Woyke T."/>
        </authorList>
    </citation>
    <scope>NUCLEOTIDE SEQUENCE [LARGE SCALE GENOMIC DNA]</scope>
    <source>
        <strain evidence="10">DSM 22288 / NBRC 105244 / SMSP</strain>
    </source>
</reference>
<evidence type="ECO:0000256" key="7">
    <source>
        <dbReference type="SAM" id="MobiDB-lite"/>
    </source>
</evidence>
<dbReference type="InParanoid" id="L0HFU7"/>